<dbReference type="InterPro" id="IPR050620">
    <property type="entry name" value="Thioredoxin_H-type-like"/>
</dbReference>
<evidence type="ECO:0000256" key="7">
    <source>
        <dbReference type="PIRNR" id="PIRNR000077"/>
    </source>
</evidence>
<feature type="disulfide bond" description="Redox-active" evidence="9">
    <location>
        <begin position="37"/>
        <end position="40"/>
    </location>
</feature>
<dbReference type="SUPFAM" id="SSF52833">
    <property type="entry name" value="Thioredoxin-like"/>
    <property type="match status" value="1"/>
</dbReference>
<evidence type="ECO:0000256" key="1">
    <source>
        <dbReference type="ARBA" id="ARBA00004496"/>
    </source>
</evidence>
<dbReference type="PROSITE" id="PS51352">
    <property type="entry name" value="THIOREDOXIN_2"/>
    <property type="match status" value="1"/>
</dbReference>
<keyword evidence="5 9" id="KW-0676">Redox-active center</keyword>
<evidence type="ECO:0000256" key="3">
    <source>
        <dbReference type="ARBA" id="ARBA00022982"/>
    </source>
</evidence>
<dbReference type="Pfam" id="PF00085">
    <property type="entry name" value="Thioredoxin"/>
    <property type="match status" value="1"/>
</dbReference>
<feature type="active site" description="Nucleophile" evidence="8">
    <location>
        <position position="40"/>
    </location>
</feature>
<dbReference type="CDD" id="cd02947">
    <property type="entry name" value="TRX_family"/>
    <property type="match status" value="1"/>
</dbReference>
<dbReference type="InterPro" id="IPR017937">
    <property type="entry name" value="Thioredoxin_CS"/>
</dbReference>
<comment type="subcellular location">
    <subcellularLocation>
        <location evidence="1">Cytoplasm</location>
    </subcellularLocation>
</comment>
<evidence type="ECO:0000256" key="5">
    <source>
        <dbReference type="ARBA" id="ARBA00023284"/>
    </source>
</evidence>
<dbReference type="FunFam" id="3.40.30.10:FF:000245">
    <property type="entry name" value="Thioredoxin"/>
    <property type="match status" value="1"/>
</dbReference>
<dbReference type="PROSITE" id="PS00194">
    <property type="entry name" value="THIOREDOXIN_1"/>
    <property type="match status" value="1"/>
</dbReference>
<dbReference type="PANTHER" id="PTHR10438">
    <property type="entry name" value="THIOREDOXIN"/>
    <property type="match status" value="1"/>
</dbReference>
<evidence type="ECO:0000256" key="2">
    <source>
        <dbReference type="ARBA" id="ARBA00022490"/>
    </source>
</evidence>
<sequence length="112" mass="12612">MAGKVISLKTTQEWEEQLQMGKEPQKLVVIDFSATWCGPCRLMSPVLDELAGQHPQVTFLKVDVDDLRSVAQQWGVEAMPTFVVMKEGKVVERFSGADKDKLIQLVTKHLNQ</sequence>
<comment type="similarity">
    <text evidence="6">Belongs to the thioredoxin family. Plant H-type subfamily.</text>
</comment>
<dbReference type="Gene3D" id="3.40.30.10">
    <property type="entry name" value="Glutaredoxin"/>
    <property type="match status" value="1"/>
</dbReference>
<dbReference type="InterPro" id="IPR013766">
    <property type="entry name" value="Thioredoxin_domain"/>
</dbReference>
<accession>A0AAV1EAU3</accession>
<evidence type="ECO:0000313" key="11">
    <source>
        <dbReference type="EMBL" id="CAI9116825.1"/>
    </source>
</evidence>
<dbReference type="GO" id="GO:0015035">
    <property type="term" value="F:protein-disulfide reductase activity"/>
    <property type="evidence" value="ECO:0007669"/>
    <property type="project" value="InterPro"/>
</dbReference>
<dbReference type="NCBIfam" id="TIGR01068">
    <property type="entry name" value="thioredoxin"/>
    <property type="match status" value="1"/>
</dbReference>
<keyword evidence="4 9" id="KW-1015">Disulfide bond</keyword>
<keyword evidence="3" id="KW-0249">Electron transport</keyword>
<keyword evidence="3" id="KW-0813">Transport</keyword>
<dbReference type="InterPro" id="IPR036249">
    <property type="entry name" value="Thioredoxin-like_sf"/>
</dbReference>
<dbReference type="EMBL" id="OX459125">
    <property type="protein sequence ID" value="CAI9116825.1"/>
    <property type="molecule type" value="Genomic_DNA"/>
</dbReference>
<feature type="site" description="Deprotonates C-terminal active site Cys" evidence="8">
    <location>
        <position position="31"/>
    </location>
</feature>
<evidence type="ECO:0000256" key="6">
    <source>
        <dbReference type="ARBA" id="ARBA00038353"/>
    </source>
</evidence>
<dbReference type="GO" id="GO:0005737">
    <property type="term" value="C:cytoplasm"/>
    <property type="evidence" value="ECO:0007669"/>
    <property type="project" value="UniProtKB-SubCell"/>
</dbReference>
<organism evidence="11 12">
    <name type="scientific">Oldenlandia corymbosa var. corymbosa</name>
    <dbReference type="NCBI Taxonomy" id="529605"/>
    <lineage>
        <taxon>Eukaryota</taxon>
        <taxon>Viridiplantae</taxon>
        <taxon>Streptophyta</taxon>
        <taxon>Embryophyta</taxon>
        <taxon>Tracheophyta</taxon>
        <taxon>Spermatophyta</taxon>
        <taxon>Magnoliopsida</taxon>
        <taxon>eudicotyledons</taxon>
        <taxon>Gunneridae</taxon>
        <taxon>Pentapetalae</taxon>
        <taxon>asterids</taxon>
        <taxon>lamiids</taxon>
        <taxon>Gentianales</taxon>
        <taxon>Rubiaceae</taxon>
        <taxon>Rubioideae</taxon>
        <taxon>Spermacoceae</taxon>
        <taxon>Hedyotis-Oldenlandia complex</taxon>
        <taxon>Oldenlandia</taxon>
    </lineage>
</organism>
<feature type="active site" description="Nucleophile" evidence="8">
    <location>
        <position position="37"/>
    </location>
</feature>
<evidence type="ECO:0000256" key="4">
    <source>
        <dbReference type="ARBA" id="ARBA00023157"/>
    </source>
</evidence>
<dbReference type="PRINTS" id="PR00421">
    <property type="entry name" value="THIOREDOXIN"/>
</dbReference>
<feature type="site" description="Contributes to redox potential value" evidence="8">
    <location>
        <position position="39"/>
    </location>
</feature>
<protein>
    <recommendedName>
        <fullName evidence="7">Thioredoxin</fullName>
    </recommendedName>
</protein>
<dbReference type="PIRSF" id="PIRSF000077">
    <property type="entry name" value="Thioredoxin"/>
    <property type="match status" value="1"/>
</dbReference>
<keyword evidence="2" id="KW-0963">Cytoplasm</keyword>
<keyword evidence="12" id="KW-1185">Reference proteome</keyword>
<feature type="domain" description="Thioredoxin" evidence="10">
    <location>
        <begin position="1"/>
        <end position="111"/>
    </location>
</feature>
<name>A0AAV1EAU3_OLDCO</name>
<reference evidence="11" key="1">
    <citation type="submission" date="2023-03" db="EMBL/GenBank/DDBJ databases">
        <authorList>
            <person name="Julca I."/>
        </authorList>
    </citation>
    <scope>NUCLEOTIDE SEQUENCE</scope>
</reference>
<evidence type="ECO:0000313" key="12">
    <source>
        <dbReference type="Proteomes" id="UP001161247"/>
    </source>
</evidence>
<evidence type="ECO:0000256" key="9">
    <source>
        <dbReference type="PIRSR" id="PIRSR000077-4"/>
    </source>
</evidence>
<proteinExistence type="inferred from homology"/>
<evidence type="ECO:0000256" key="8">
    <source>
        <dbReference type="PIRSR" id="PIRSR000077-1"/>
    </source>
</evidence>
<dbReference type="InterPro" id="IPR005746">
    <property type="entry name" value="Thioredoxin"/>
</dbReference>
<feature type="site" description="Contributes to redox potential value" evidence="8">
    <location>
        <position position="38"/>
    </location>
</feature>
<dbReference type="Proteomes" id="UP001161247">
    <property type="component" value="Chromosome 8"/>
</dbReference>
<dbReference type="AlphaFoldDB" id="A0AAV1EAU3"/>
<evidence type="ECO:0000259" key="10">
    <source>
        <dbReference type="PROSITE" id="PS51352"/>
    </source>
</evidence>
<gene>
    <name evidence="11" type="ORF">OLC1_LOCUS23015</name>
</gene>
<dbReference type="PANTHER" id="PTHR10438:SF425">
    <property type="entry name" value="THIOREDOXIN H1"/>
    <property type="match status" value="1"/>
</dbReference>